<proteinExistence type="predicted"/>
<keyword evidence="2" id="KW-0812">Transmembrane</keyword>
<evidence type="ECO:0000256" key="2">
    <source>
        <dbReference type="SAM" id="Phobius"/>
    </source>
</evidence>
<reference evidence="4 5" key="1">
    <citation type="journal article" date="2011" name="PLoS Pathog.">
        <title>Endophytic Life Strategies Decoded by Genome and Transcriptome Analyses of the Mutualistic Root Symbiont Piriformospora indica.</title>
        <authorList>
            <person name="Zuccaro A."/>
            <person name="Lahrmann U."/>
            <person name="Guldener U."/>
            <person name="Langen G."/>
            <person name="Pfiffi S."/>
            <person name="Biedenkopf D."/>
            <person name="Wong P."/>
            <person name="Samans B."/>
            <person name="Grimm C."/>
            <person name="Basiewicz M."/>
            <person name="Murat C."/>
            <person name="Martin F."/>
            <person name="Kogel K.H."/>
        </authorList>
    </citation>
    <scope>NUCLEOTIDE SEQUENCE [LARGE SCALE GENOMIC DNA]</scope>
    <source>
        <strain evidence="4 5">DSM 11827</strain>
    </source>
</reference>
<accession>G4TLD1</accession>
<gene>
    <name evidence="4" type="ORF">PIIN_06060</name>
</gene>
<dbReference type="Proteomes" id="UP000007148">
    <property type="component" value="Unassembled WGS sequence"/>
</dbReference>
<evidence type="ECO:0000313" key="5">
    <source>
        <dbReference type="Proteomes" id="UP000007148"/>
    </source>
</evidence>
<feature type="transmembrane region" description="Helical" evidence="2">
    <location>
        <begin position="144"/>
        <end position="163"/>
    </location>
</feature>
<evidence type="ECO:0000256" key="3">
    <source>
        <dbReference type="SAM" id="SignalP"/>
    </source>
</evidence>
<feature type="region of interest" description="Disordered" evidence="1">
    <location>
        <begin position="382"/>
        <end position="544"/>
    </location>
</feature>
<keyword evidence="2" id="KW-0472">Membrane</keyword>
<feature type="transmembrane region" description="Helical" evidence="2">
    <location>
        <begin position="34"/>
        <end position="54"/>
    </location>
</feature>
<feature type="transmembrane region" description="Helical" evidence="2">
    <location>
        <begin position="60"/>
        <end position="78"/>
    </location>
</feature>
<dbReference type="Pfam" id="PF10175">
    <property type="entry name" value="MPP6"/>
    <property type="match status" value="1"/>
</dbReference>
<protein>
    <submittedName>
        <fullName evidence="4">Uncharacterized protein</fullName>
    </submittedName>
</protein>
<dbReference type="HOGENOM" id="CLU_500688_0_0_1"/>
<evidence type="ECO:0000256" key="1">
    <source>
        <dbReference type="SAM" id="MobiDB-lite"/>
    </source>
</evidence>
<feature type="transmembrane region" description="Helical" evidence="2">
    <location>
        <begin position="99"/>
        <end position="124"/>
    </location>
</feature>
<keyword evidence="3" id="KW-0732">Signal</keyword>
<dbReference type="eggNOG" id="ENOG502QZDK">
    <property type="taxonomic scope" value="Eukaryota"/>
</dbReference>
<evidence type="ECO:0000313" key="4">
    <source>
        <dbReference type="EMBL" id="CCA72124.1"/>
    </source>
</evidence>
<dbReference type="AlphaFoldDB" id="G4TLD1"/>
<feature type="compositionally biased region" description="Basic and acidic residues" evidence="1">
    <location>
        <begin position="387"/>
        <end position="396"/>
    </location>
</feature>
<sequence>MTAVRLLWAVFAISIFNLPTKSDSRQMQTHTKWLFGLIITSILISLLLFSVAMIDSFGIYSIYSSPAVCIVTVVFHSVSLPVWRNTYKERRGQPKTTSIYSVVSAVLTCLLAVLWVALASTYTVVIILEGSSYIHISVPMVETALAWVGTFVLWAEFAIQVHYRKQFHRLNNRYQFRDQQWQQNPGDFPPKVEGAFDQELYSQRESGPWNYQQYPQLNPYYNYTTPLPSNQQGQVPYAGGMRVTSFIERSGSTLLKDNIVLSVLGNKIGPDHLPPFPNKKMPPRAPGTLSNGVLSLKFMQRGLSSTETPVQLDRAEIVDDSKWIIAQSKDRPVMNIPQKDGVSYEPSYVPFLYGNEDESGNVMAINTFPRGRRTFQDGHEATMGTEQDAKAPKSDNNDQEAAEEESKSGDVDSSEEEQVQTRRKPTTNAPLNSTSEQGETILPPQFLRPAGVDVPNSHKTSTSAVSAVSRREQLASMIANARKSSTSSYTPTPSATSSSTPVPQRNEYKIPKSISGGGKQRRKVDEVDPSQSGPRKKAKRQMGE</sequence>
<dbReference type="EMBL" id="CAFZ01000149">
    <property type="protein sequence ID" value="CCA72124.1"/>
    <property type="molecule type" value="Genomic_DNA"/>
</dbReference>
<feature type="compositionally biased region" description="Polar residues" evidence="1">
    <location>
        <begin position="457"/>
        <end position="466"/>
    </location>
</feature>
<feature type="signal peptide" evidence="3">
    <location>
        <begin position="1"/>
        <end position="24"/>
    </location>
</feature>
<comment type="caution">
    <text evidence="4">The sequence shown here is derived from an EMBL/GenBank/DDBJ whole genome shotgun (WGS) entry which is preliminary data.</text>
</comment>
<feature type="compositionally biased region" description="Basic residues" evidence="1">
    <location>
        <begin position="534"/>
        <end position="544"/>
    </location>
</feature>
<keyword evidence="2" id="KW-1133">Transmembrane helix</keyword>
<feature type="compositionally biased region" description="Polar residues" evidence="1">
    <location>
        <begin position="426"/>
        <end position="438"/>
    </location>
</feature>
<feature type="compositionally biased region" description="Low complexity" evidence="1">
    <location>
        <begin position="484"/>
        <end position="501"/>
    </location>
</feature>
<keyword evidence="5" id="KW-1185">Reference proteome</keyword>
<dbReference type="InParanoid" id="G4TLD1"/>
<name>G4TLD1_SERID</name>
<organism evidence="4 5">
    <name type="scientific">Serendipita indica (strain DSM 11827)</name>
    <name type="common">Root endophyte fungus</name>
    <name type="synonym">Piriformospora indica</name>
    <dbReference type="NCBI Taxonomy" id="1109443"/>
    <lineage>
        <taxon>Eukaryota</taxon>
        <taxon>Fungi</taxon>
        <taxon>Dikarya</taxon>
        <taxon>Basidiomycota</taxon>
        <taxon>Agaricomycotina</taxon>
        <taxon>Agaricomycetes</taxon>
        <taxon>Sebacinales</taxon>
        <taxon>Serendipitaceae</taxon>
        <taxon>Serendipita</taxon>
    </lineage>
</organism>
<feature type="chain" id="PRO_5003468870" evidence="3">
    <location>
        <begin position="25"/>
        <end position="544"/>
    </location>
</feature>
<dbReference type="OrthoDB" id="3251271at2759"/>